<organism evidence="1 2">
    <name type="scientific">Lysinibacillus fusiformis</name>
    <dbReference type="NCBI Taxonomy" id="28031"/>
    <lineage>
        <taxon>Bacteria</taxon>
        <taxon>Bacillati</taxon>
        <taxon>Bacillota</taxon>
        <taxon>Bacilli</taxon>
        <taxon>Bacillales</taxon>
        <taxon>Bacillaceae</taxon>
        <taxon>Lysinibacillus</taxon>
    </lineage>
</organism>
<dbReference type="Pfam" id="PF09234">
    <property type="entry name" value="DUF1963"/>
    <property type="match status" value="1"/>
</dbReference>
<reference evidence="1 2" key="1">
    <citation type="submission" date="2016-09" db="EMBL/GenBank/DDBJ databases">
        <title>Draft genome sequence of the soil isolate, Lysinibacillus fusiformis M5, a potential hypoxanthine producer.</title>
        <authorList>
            <person name="Gallegos-Monterrosa R."/>
            <person name="Maroti G."/>
            <person name="Balint B."/>
            <person name="Kovacs A.T."/>
        </authorList>
    </citation>
    <scope>NUCLEOTIDE SEQUENCE [LARGE SCALE GENOMIC DNA]</scope>
    <source>
        <strain evidence="1 2">M5</strain>
    </source>
</reference>
<dbReference type="RefSeq" id="WP_069481074.1">
    <property type="nucleotide sequence ID" value="NZ_KV766182.1"/>
</dbReference>
<protein>
    <recommendedName>
        <fullName evidence="3">DUF1963 domain-containing protein</fullName>
    </recommendedName>
</protein>
<gene>
    <name evidence="1" type="ORF">BG258_09125</name>
</gene>
<accession>A0A1E4R6H8</accession>
<dbReference type="Gene3D" id="2.30.320.10">
    <property type="entry name" value="YwqG-like"/>
    <property type="match status" value="1"/>
</dbReference>
<evidence type="ECO:0008006" key="3">
    <source>
        <dbReference type="Google" id="ProtNLM"/>
    </source>
</evidence>
<dbReference type="InterPro" id="IPR035948">
    <property type="entry name" value="YwqG-like_sf"/>
</dbReference>
<evidence type="ECO:0000313" key="1">
    <source>
        <dbReference type="EMBL" id="ODV56053.1"/>
    </source>
</evidence>
<evidence type="ECO:0000313" key="2">
    <source>
        <dbReference type="Proteomes" id="UP000094784"/>
    </source>
</evidence>
<dbReference type="SUPFAM" id="SSF103032">
    <property type="entry name" value="Hypothetical protein YwqG"/>
    <property type="match status" value="1"/>
</dbReference>
<dbReference type="AlphaFoldDB" id="A0A1E4R6H8"/>
<comment type="caution">
    <text evidence="1">The sequence shown here is derived from an EMBL/GenBank/DDBJ whole genome shotgun (WGS) entry which is preliminary data.</text>
</comment>
<dbReference type="OrthoDB" id="8792814at2"/>
<name>A0A1E4R6H8_9BACI</name>
<sequence>MSIKHIQSQLAKQATIFQTGGFRPTHELLESWIGFVGWSLLEEDRPSDFQPLATLFLKDLPYVPLALQPFQLVTLFVHENIFDHLMEDDLSTYFEIRAYKTLENLVQRDWQHDHIRAFPLQAEHIHNDYPVWDGGGIPAQIEEDILRLEHEEDLNYFDDILEDLYPQHKIGGYPTFCQSGYNFGEDTPFVFQIASDAKAQLNIVDNGNFYFFYNPTEQTWRVYCDFY</sequence>
<dbReference type="Proteomes" id="UP000094784">
    <property type="component" value="Unassembled WGS sequence"/>
</dbReference>
<dbReference type="InterPro" id="IPR015315">
    <property type="entry name" value="DUF1963"/>
</dbReference>
<proteinExistence type="predicted"/>
<dbReference type="EMBL" id="MECQ01000001">
    <property type="protein sequence ID" value="ODV56053.1"/>
    <property type="molecule type" value="Genomic_DNA"/>
</dbReference>